<organism evidence="2 3">
    <name type="scientific">Salibacter halophilus</name>
    <dbReference type="NCBI Taxonomy" id="1803916"/>
    <lineage>
        <taxon>Bacteria</taxon>
        <taxon>Pseudomonadati</taxon>
        <taxon>Bacteroidota</taxon>
        <taxon>Flavobacteriia</taxon>
        <taxon>Flavobacteriales</taxon>
        <taxon>Salibacteraceae</taxon>
        <taxon>Salibacter</taxon>
    </lineage>
</organism>
<sequence>MGDNPLLYKLNSLNFPDDTVSVEHLDIQLWRPSLYNWKPPGKGWKYMIYTVFHFINVFRNNRYAALIIKLKKSNQIVASLLIVPTYFKWKFMSNHDVQFTYVLVNSKHRGEGLGKLLLNRAIRSLTDFKGDVWYVTTKDNLNSQRLAEKCGFTFYRLGKRSKFKTID</sequence>
<keyword evidence="2" id="KW-0808">Transferase</keyword>
<dbReference type="CDD" id="cd04301">
    <property type="entry name" value="NAT_SF"/>
    <property type="match status" value="1"/>
</dbReference>
<feature type="domain" description="N-acetyltransferase" evidence="1">
    <location>
        <begin position="17"/>
        <end position="167"/>
    </location>
</feature>
<accession>A0A6N6M6H7</accession>
<dbReference type="AlphaFoldDB" id="A0A6N6M6H7"/>
<reference evidence="2 3" key="1">
    <citation type="submission" date="2019-09" db="EMBL/GenBank/DDBJ databases">
        <title>Genomes of Cryomorphaceae.</title>
        <authorList>
            <person name="Bowman J.P."/>
        </authorList>
    </citation>
    <scope>NUCLEOTIDE SEQUENCE [LARGE SCALE GENOMIC DNA]</scope>
    <source>
        <strain evidence="2 3">KCTC 52047</strain>
    </source>
</reference>
<protein>
    <submittedName>
        <fullName evidence="2">GNAT family N-acetyltransferase</fullName>
    </submittedName>
</protein>
<dbReference type="OrthoDB" id="9799096at2"/>
<dbReference type="PROSITE" id="PS51186">
    <property type="entry name" value="GNAT"/>
    <property type="match status" value="1"/>
</dbReference>
<dbReference type="SUPFAM" id="SSF55729">
    <property type="entry name" value="Acyl-CoA N-acyltransferases (Nat)"/>
    <property type="match status" value="1"/>
</dbReference>
<evidence type="ECO:0000313" key="2">
    <source>
        <dbReference type="EMBL" id="KAB1063548.1"/>
    </source>
</evidence>
<dbReference type="RefSeq" id="WP_151169111.1">
    <property type="nucleotide sequence ID" value="NZ_WACR01000008.1"/>
</dbReference>
<dbReference type="InterPro" id="IPR016181">
    <property type="entry name" value="Acyl_CoA_acyltransferase"/>
</dbReference>
<dbReference type="EMBL" id="WACR01000008">
    <property type="protein sequence ID" value="KAB1063548.1"/>
    <property type="molecule type" value="Genomic_DNA"/>
</dbReference>
<dbReference type="Pfam" id="PF00583">
    <property type="entry name" value="Acetyltransf_1"/>
    <property type="match status" value="1"/>
</dbReference>
<gene>
    <name evidence="2" type="ORF">F3059_10805</name>
</gene>
<dbReference type="GO" id="GO:0016747">
    <property type="term" value="F:acyltransferase activity, transferring groups other than amino-acyl groups"/>
    <property type="evidence" value="ECO:0007669"/>
    <property type="project" value="InterPro"/>
</dbReference>
<evidence type="ECO:0000313" key="3">
    <source>
        <dbReference type="Proteomes" id="UP000435357"/>
    </source>
</evidence>
<dbReference type="InterPro" id="IPR000182">
    <property type="entry name" value="GNAT_dom"/>
</dbReference>
<dbReference type="Gene3D" id="3.40.630.30">
    <property type="match status" value="1"/>
</dbReference>
<proteinExistence type="predicted"/>
<comment type="caution">
    <text evidence="2">The sequence shown here is derived from an EMBL/GenBank/DDBJ whole genome shotgun (WGS) entry which is preliminary data.</text>
</comment>
<evidence type="ECO:0000259" key="1">
    <source>
        <dbReference type="PROSITE" id="PS51186"/>
    </source>
</evidence>
<keyword evidence="3" id="KW-1185">Reference proteome</keyword>
<name>A0A6N6M6H7_9FLAO</name>
<dbReference type="Proteomes" id="UP000435357">
    <property type="component" value="Unassembled WGS sequence"/>
</dbReference>